<evidence type="ECO:0000313" key="12">
    <source>
        <dbReference type="Proteomes" id="UP000515163"/>
    </source>
</evidence>
<proteinExistence type="inferred from homology"/>
<feature type="transmembrane region" description="Helical" evidence="10">
    <location>
        <begin position="203"/>
        <end position="224"/>
    </location>
</feature>
<evidence type="ECO:0000256" key="8">
    <source>
        <dbReference type="ARBA" id="ARBA00023224"/>
    </source>
</evidence>
<keyword evidence="8 9" id="KW-0807">Transducer</keyword>
<feature type="domain" description="G-protein coupled receptors family 1 profile" evidence="11">
    <location>
        <begin position="61"/>
        <end position="367"/>
    </location>
</feature>
<feature type="transmembrane region" description="Helical" evidence="10">
    <location>
        <begin position="347"/>
        <end position="370"/>
    </location>
</feature>
<dbReference type="PROSITE" id="PS00237">
    <property type="entry name" value="G_PROTEIN_RECEP_F1_1"/>
    <property type="match status" value="1"/>
</dbReference>
<dbReference type="GO" id="GO:0004930">
    <property type="term" value="F:G protein-coupled receptor activity"/>
    <property type="evidence" value="ECO:0007669"/>
    <property type="project" value="UniProtKB-KW"/>
</dbReference>
<comment type="similarity">
    <text evidence="9">Belongs to the G-protein coupled receptor 1 family.</text>
</comment>
<dbReference type="Pfam" id="PF00001">
    <property type="entry name" value="7tm_1"/>
    <property type="match status" value="1"/>
</dbReference>
<keyword evidence="4 10" id="KW-1133">Transmembrane helix</keyword>
<dbReference type="KEGG" id="aten:116300751"/>
<dbReference type="SMART" id="SM01381">
    <property type="entry name" value="7TM_GPCR_Srsx"/>
    <property type="match status" value="1"/>
</dbReference>
<feature type="transmembrane region" description="Helical" evidence="10">
    <location>
        <begin position="82"/>
        <end position="105"/>
    </location>
</feature>
<dbReference type="GeneID" id="116300751"/>
<feature type="transmembrane region" description="Helical" evidence="10">
    <location>
        <begin position="48"/>
        <end position="70"/>
    </location>
</feature>
<evidence type="ECO:0000256" key="4">
    <source>
        <dbReference type="ARBA" id="ARBA00022989"/>
    </source>
</evidence>
<keyword evidence="5 9" id="KW-0297">G-protein coupled receptor</keyword>
<sequence length="430" mass="49523">MESPTFSALNSQNISQGFRYNSTTNQEGFNELTLIQALTRKPVNLASAVFLFLLTIFSIVGNALVCRTIFVTRRLHNPGYYFVANLAVADFLVGIFPLPLTLLVYITYQMKGRWIFGMALCDAKILATIWFCSASIFSLCGVTWDRYVAVTSPLRYTTRMTNRRANCIIVTIWVMSFVFGIFNSYGIKTFPGRVICEIHRISIIYSALDLIFLWLLPITFIVYVNGKIWKAASRHTRRIQAQIPVESLRHNLNFQDLPNDVTNDAETQETHPSQSTINSTRFNGKITRRNYSIPFTFPRDKRTRNFGLKKEIKTFRTFLIVIGCFFFTWTPFFLIFMVEFFTAIPSYITFIIGLSTFLNSAYNPLIYGIFNKDFRQALYDSFKKRSRASRRINHGWTKNVQVSPEGQTVPPPQPHPLEICAHVDPNTLHF</sequence>
<dbReference type="Proteomes" id="UP000515163">
    <property type="component" value="Unplaced"/>
</dbReference>
<feature type="transmembrane region" description="Helical" evidence="10">
    <location>
        <begin position="125"/>
        <end position="144"/>
    </location>
</feature>
<feature type="transmembrane region" description="Helical" evidence="10">
    <location>
        <begin position="165"/>
        <end position="183"/>
    </location>
</feature>
<evidence type="ECO:0000256" key="10">
    <source>
        <dbReference type="SAM" id="Phobius"/>
    </source>
</evidence>
<reference evidence="13" key="1">
    <citation type="submission" date="2025-08" db="UniProtKB">
        <authorList>
            <consortium name="RefSeq"/>
        </authorList>
    </citation>
    <scope>IDENTIFICATION</scope>
    <source>
        <tissue evidence="13">Tentacle</tissue>
    </source>
</reference>
<feature type="transmembrane region" description="Helical" evidence="10">
    <location>
        <begin position="318"/>
        <end position="341"/>
    </location>
</feature>
<dbReference type="AlphaFoldDB" id="A0A6P8IFL0"/>
<comment type="subcellular location">
    <subcellularLocation>
        <location evidence="1">Cell membrane</location>
        <topology evidence="1">Multi-pass membrane protein</topology>
    </subcellularLocation>
</comment>
<evidence type="ECO:0000256" key="5">
    <source>
        <dbReference type="ARBA" id="ARBA00023040"/>
    </source>
</evidence>
<name>A0A6P8IFL0_ACTTE</name>
<evidence type="ECO:0000259" key="11">
    <source>
        <dbReference type="PROSITE" id="PS50262"/>
    </source>
</evidence>
<dbReference type="InterPro" id="IPR017452">
    <property type="entry name" value="GPCR_Rhodpsn_7TM"/>
</dbReference>
<accession>A0A6P8IFL0</accession>
<keyword evidence="7 9" id="KW-0675">Receptor</keyword>
<evidence type="ECO:0000256" key="7">
    <source>
        <dbReference type="ARBA" id="ARBA00023170"/>
    </source>
</evidence>
<evidence type="ECO:0000256" key="6">
    <source>
        <dbReference type="ARBA" id="ARBA00023136"/>
    </source>
</evidence>
<dbReference type="PROSITE" id="PS50262">
    <property type="entry name" value="G_PROTEIN_RECEP_F1_2"/>
    <property type="match status" value="1"/>
</dbReference>
<dbReference type="InParanoid" id="A0A6P8IFL0"/>
<dbReference type="SUPFAM" id="SSF81321">
    <property type="entry name" value="Family A G protein-coupled receptor-like"/>
    <property type="match status" value="1"/>
</dbReference>
<dbReference type="CDD" id="cd14967">
    <property type="entry name" value="7tmA_amine_R-like"/>
    <property type="match status" value="1"/>
</dbReference>
<keyword evidence="3 9" id="KW-0812">Transmembrane</keyword>
<evidence type="ECO:0000256" key="9">
    <source>
        <dbReference type="RuleBase" id="RU000688"/>
    </source>
</evidence>
<keyword evidence="6 10" id="KW-0472">Membrane</keyword>
<dbReference type="GO" id="GO:0005886">
    <property type="term" value="C:plasma membrane"/>
    <property type="evidence" value="ECO:0007669"/>
    <property type="project" value="UniProtKB-SubCell"/>
</dbReference>
<keyword evidence="12" id="KW-1185">Reference proteome</keyword>
<dbReference type="OrthoDB" id="5951059at2759"/>
<dbReference type="PRINTS" id="PR00237">
    <property type="entry name" value="GPCRRHODOPSN"/>
</dbReference>
<evidence type="ECO:0000256" key="1">
    <source>
        <dbReference type="ARBA" id="ARBA00004651"/>
    </source>
</evidence>
<dbReference type="FunCoup" id="A0A6P8IFL0">
    <property type="interactions" value="1093"/>
</dbReference>
<dbReference type="PANTHER" id="PTHR24248">
    <property type="entry name" value="ADRENERGIC RECEPTOR-RELATED G-PROTEIN COUPLED RECEPTOR"/>
    <property type="match status" value="1"/>
</dbReference>
<gene>
    <name evidence="13" type="primary">LOC116300751</name>
</gene>
<evidence type="ECO:0000256" key="2">
    <source>
        <dbReference type="ARBA" id="ARBA00022475"/>
    </source>
</evidence>
<evidence type="ECO:0000256" key="3">
    <source>
        <dbReference type="ARBA" id="ARBA00022692"/>
    </source>
</evidence>
<dbReference type="Gene3D" id="1.20.1070.10">
    <property type="entry name" value="Rhodopsin 7-helix transmembrane proteins"/>
    <property type="match status" value="1"/>
</dbReference>
<keyword evidence="2" id="KW-1003">Cell membrane</keyword>
<organism evidence="12 13">
    <name type="scientific">Actinia tenebrosa</name>
    <name type="common">Australian red waratah sea anemone</name>
    <dbReference type="NCBI Taxonomy" id="6105"/>
    <lineage>
        <taxon>Eukaryota</taxon>
        <taxon>Metazoa</taxon>
        <taxon>Cnidaria</taxon>
        <taxon>Anthozoa</taxon>
        <taxon>Hexacorallia</taxon>
        <taxon>Actiniaria</taxon>
        <taxon>Actiniidae</taxon>
        <taxon>Actinia</taxon>
    </lineage>
</organism>
<dbReference type="InterPro" id="IPR000276">
    <property type="entry name" value="GPCR_Rhodpsn"/>
</dbReference>
<protein>
    <submittedName>
        <fullName evidence="13">Tyramine receptor 1-like</fullName>
    </submittedName>
</protein>
<evidence type="ECO:0000313" key="13">
    <source>
        <dbReference type="RefSeq" id="XP_031565535.1"/>
    </source>
</evidence>
<dbReference type="RefSeq" id="XP_031565535.1">
    <property type="nucleotide sequence ID" value="XM_031709675.1"/>
</dbReference>